<accession>A0A5M6CIB4</accession>
<feature type="chain" id="PRO_5024289548" evidence="1">
    <location>
        <begin position="20"/>
        <end position="169"/>
    </location>
</feature>
<gene>
    <name evidence="2" type="ORF">F0919_09370</name>
</gene>
<organism evidence="2 3">
    <name type="scientific">Taibaiella lutea</name>
    <dbReference type="NCBI Taxonomy" id="2608001"/>
    <lineage>
        <taxon>Bacteria</taxon>
        <taxon>Pseudomonadati</taxon>
        <taxon>Bacteroidota</taxon>
        <taxon>Chitinophagia</taxon>
        <taxon>Chitinophagales</taxon>
        <taxon>Chitinophagaceae</taxon>
        <taxon>Taibaiella</taxon>
    </lineage>
</organism>
<keyword evidence="3" id="KW-1185">Reference proteome</keyword>
<comment type="caution">
    <text evidence="2">The sequence shown here is derived from an EMBL/GenBank/DDBJ whole genome shotgun (WGS) entry which is preliminary data.</text>
</comment>
<reference evidence="2 3" key="1">
    <citation type="submission" date="2019-09" db="EMBL/GenBank/DDBJ databases">
        <title>Genome sequence and assembly of Taibaiella sp.</title>
        <authorList>
            <person name="Chhetri G."/>
        </authorList>
    </citation>
    <scope>NUCLEOTIDE SEQUENCE [LARGE SCALE GENOMIC DNA]</scope>
    <source>
        <strain evidence="2 3">KVB11</strain>
    </source>
</reference>
<protein>
    <submittedName>
        <fullName evidence="2">Uncharacterized protein</fullName>
    </submittedName>
</protein>
<keyword evidence="1" id="KW-0732">Signal</keyword>
<name>A0A5M6CIB4_9BACT</name>
<sequence length="169" mass="18692">MKKCILLSVLLFISTFSFAQKCKYFLEKKDPFTGKLTLGMSCELLKTWRIGLAKTDTIYSMDLQVTFPGVMEESINKGDTLMIALENDKPLILFAVDKSSFASDVVGIGNGRSIISIYNPFYAVTKEDIIRLSANNIIAVKVYLGPSAYSIDIPEKNAKKITKAASCLL</sequence>
<evidence type="ECO:0000313" key="2">
    <source>
        <dbReference type="EMBL" id="KAA5534807.1"/>
    </source>
</evidence>
<dbReference type="Proteomes" id="UP000323632">
    <property type="component" value="Unassembled WGS sequence"/>
</dbReference>
<evidence type="ECO:0000313" key="3">
    <source>
        <dbReference type="Proteomes" id="UP000323632"/>
    </source>
</evidence>
<evidence type="ECO:0000256" key="1">
    <source>
        <dbReference type="SAM" id="SignalP"/>
    </source>
</evidence>
<feature type="signal peptide" evidence="1">
    <location>
        <begin position="1"/>
        <end position="19"/>
    </location>
</feature>
<dbReference type="EMBL" id="VWSH01000002">
    <property type="protein sequence ID" value="KAA5534807.1"/>
    <property type="molecule type" value="Genomic_DNA"/>
</dbReference>
<proteinExistence type="predicted"/>
<dbReference type="AlphaFoldDB" id="A0A5M6CIB4"/>
<dbReference type="RefSeq" id="WP_150032486.1">
    <property type="nucleotide sequence ID" value="NZ_VWSH01000002.1"/>
</dbReference>